<dbReference type="AlphaFoldDB" id="A0A0H5QNZ1"/>
<organism evidence="1">
    <name type="scientific">uncultured prokaryote</name>
    <dbReference type="NCBI Taxonomy" id="198431"/>
    <lineage>
        <taxon>unclassified sequences</taxon>
        <taxon>environmental samples</taxon>
    </lineage>
</organism>
<accession>A0A0H5QNZ1</accession>
<reference evidence="1" key="1">
    <citation type="submission" date="2015-06" db="EMBL/GenBank/DDBJ databases">
        <authorList>
            <person name="Joergensen T."/>
        </authorList>
    </citation>
    <scope>NUCLEOTIDE SEQUENCE</scope>
    <source>
        <strain evidence="1">RGFK1573</strain>
    </source>
</reference>
<reference evidence="1" key="2">
    <citation type="submission" date="2015-07" db="EMBL/GenBank/DDBJ databases">
        <title>Plasmids, circular viruses and viroids from rat gut.</title>
        <authorList>
            <person name="Jorgensen T.J."/>
            <person name="Hansen M.A."/>
            <person name="Xu Z."/>
            <person name="Tabak M.A."/>
            <person name="Sorensen S.J."/>
            <person name="Hansen L.H."/>
        </authorList>
    </citation>
    <scope>NUCLEOTIDE SEQUENCE</scope>
    <source>
        <strain evidence="1">RGFK1573</strain>
    </source>
</reference>
<proteinExistence type="predicted"/>
<sequence length="190" mass="19810">MPSHYRVVSVITGVDGAPFYLTGKFIDDGEVSPTNLINTWHGFVTDGGVSQFPAGCQVVTGPEVTKVDDATGEITAVELGTVASLLGNSSQPLAPGQVQFLIKFRTNTFAGGRRIQGHIHLPCVKIANLSPTGTIGATTITALQSKASALLAGGDAPFCIYSPTYRISAPVEFASPSSFAATLRSRANQN</sequence>
<protein>
    <submittedName>
        <fullName evidence="1">Uncharacterized protein</fullName>
    </submittedName>
</protein>
<evidence type="ECO:0000313" key="1">
    <source>
        <dbReference type="EMBL" id="CRY97472.1"/>
    </source>
</evidence>
<name>A0A0H5QNZ1_9ZZZZ</name>
<dbReference type="EMBL" id="LN854101">
    <property type="protein sequence ID" value="CRY97472.1"/>
    <property type="molecule type" value="Genomic_DNA"/>
</dbReference>